<protein>
    <submittedName>
        <fullName evidence="2">Uncharacterized protein</fullName>
    </submittedName>
</protein>
<comment type="caution">
    <text evidence="2">The sequence shown here is derived from an EMBL/GenBank/DDBJ whole genome shotgun (WGS) entry which is preliminary data.</text>
</comment>
<dbReference type="OrthoDB" id="10693933at2759"/>
<sequence>MPGRRPYRSRERSKSPSIEGHGSCRSSNGSLSSRNSSPVRSTVRLEGIPRKVPISYAYELLQEYAIDHPNGLVRIVNLSDMERIAEDREHTIVRLAKLQQFFYRARDFRTFKREYFRNIPNEYWEDVVRENPRNRPYVRKYLPSFSSKKN</sequence>
<evidence type="ECO:0000256" key="1">
    <source>
        <dbReference type="SAM" id="MobiDB-lite"/>
    </source>
</evidence>
<dbReference type="Proteomes" id="UP000499080">
    <property type="component" value="Unassembled WGS sequence"/>
</dbReference>
<feature type="compositionally biased region" description="Low complexity" evidence="1">
    <location>
        <begin position="23"/>
        <end position="42"/>
    </location>
</feature>
<feature type="region of interest" description="Disordered" evidence="1">
    <location>
        <begin position="1"/>
        <end position="42"/>
    </location>
</feature>
<accession>A0A4Y2LY40</accession>
<name>A0A4Y2LY40_ARAVE</name>
<reference evidence="2 3" key="1">
    <citation type="journal article" date="2019" name="Sci. Rep.">
        <title>Orb-weaving spider Araneus ventricosus genome elucidates the spidroin gene catalogue.</title>
        <authorList>
            <person name="Kono N."/>
            <person name="Nakamura H."/>
            <person name="Ohtoshi R."/>
            <person name="Moran D.A.P."/>
            <person name="Shinohara A."/>
            <person name="Yoshida Y."/>
            <person name="Fujiwara M."/>
            <person name="Mori M."/>
            <person name="Tomita M."/>
            <person name="Arakawa K."/>
        </authorList>
    </citation>
    <scope>NUCLEOTIDE SEQUENCE [LARGE SCALE GENOMIC DNA]</scope>
</reference>
<evidence type="ECO:0000313" key="3">
    <source>
        <dbReference type="Proteomes" id="UP000499080"/>
    </source>
</evidence>
<dbReference type="AlphaFoldDB" id="A0A4Y2LY40"/>
<proteinExistence type="predicted"/>
<evidence type="ECO:0000313" key="2">
    <source>
        <dbReference type="EMBL" id="GBN19711.1"/>
    </source>
</evidence>
<gene>
    <name evidence="2" type="ORF">AVEN_261792_1</name>
</gene>
<keyword evidence="3" id="KW-1185">Reference proteome</keyword>
<dbReference type="EMBL" id="BGPR01006520">
    <property type="protein sequence ID" value="GBN19711.1"/>
    <property type="molecule type" value="Genomic_DNA"/>
</dbReference>
<organism evidence="2 3">
    <name type="scientific">Araneus ventricosus</name>
    <name type="common">Orbweaver spider</name>
    <name type="synonym">Epeira ventricosa</name>
    <dbReference type="NCBI Taxonomy" id="182803"/>
    <lineage>
        <taxon>Eukaryota</taxon>
        <taxon>Metazoa</taxon>
        <taxon>Ecdysozoa</taxon>
        <taxon>Arthropoda</taxon>
        <taxon>Chelicerata</taxon>
        <taxon>Arachnida</taxon>
        <taxon>Araneae</taxon>
        <taxon>Araneomorphae</taxon>
        <taxon>Entelegynae</taxon>
        <taxon>Araneoidea</taxon>
        <taxon>Araneidae</taxon>
        <taxon>Araneus</taxon>
    </lineage>
</organism>